<dbReference type="Gene3D" id="1.10.2000.10">
    <property type="entry name" value="Frizzled cysteine-rich domain"/>
    <property type="match status" value="2"/>
</dbReference>
<dbReference type="RefSeq" id="XP_035671005.1">
    <property type="nucleotide sequence ID" value="XM_035815112.1"/>
</dbReference>
<evidence type="ECO:0000256" key="1">
    <source>
        <dbReference type="ARBA" id="ARBA00022473"/>
    </source>
</evidence>
<sequence length="209" mass="23086">MKLCIITAVITTALILADVTSCYAQGCESIRYSRCMGLSYSQTSFPNLVQWPNQDYALLAAPTVFPTYDPISDCHPDLNFFLCSIFFPQCTSEGQIFPCRSFCNEINATCGERALAAGVQWDASLCSQLPEDSCSVPNECEPIQYSGCMGLSYSQTSFPNLVQWPNQDYALLAAPTVFPTYDPISDCHPDLNFFLCSIFFPQCTSDGQV</sequence>
<dbReference type="Pfam" id="PF01392">
    <property type="entry name" value="Fz"/>
    <property type="match status" value="2"/>
</dbReference>
<dbReference type="SUPFAM" id="SSF63501">
    <property type="entry name" value="Frizzled cysteine-rich domain"/>
    <property type="match status" value="2"/>
</dbReference>
<evidence type="ECO:0000259" key="5">
    <source>
        <dbReference type="PROSITE" id="PS50038"/>
    </source>
</evidence>
<evidence type="ECO:0000256" key="4">
    <source>
        <dbReference type="SAM" id="SignalP"/>
    </source>
</evidence>
<name>A0A9J7KWD5_BRAFL</name>
<evidence type="ECO:0000313" key="7">
    <source>
        <dbReference type="RefSeq" id="XP_035671005.1"/>
    </source>
</evidence>
<evidence type="ECO:0000313" key="6">
    <source>
        <dbReference type="Proteomes" id="UP000001554"/>
    </source>
</evidence>
<keyword evidence="6" id="KW-1185">Reference proteome</keyword>
<feature type="domain" description="FZ" evidence="5">
    <location>
        <begin position="27"/>
        <end position="143"/>
    </location>
</feature>
<accession>A0A9J7KWD5</accession>
<dbReference type="AlphaFoldDB" id="A0A9J7KWD5"/>
<dbReference type="OrthoDB" id="5985572at2759"/>
<dbReference type="InterPro" id="IPR015526">
    <property type="entry name" value="Frizzled/SFRP"/>
</dbReference>
<dbReference type="FunFam" id="1.10.2000.10:FF:000033">
    <property type="match status" value="1"/>
</dbReference>
<dbReference type="OMA" id="TCRHICE"/>
<feature type="domain" description="FZ" evidence="5">
    <location>
        <begin position="135"/>
        <end position="209"/>
    </location>
</feature>
<keyword evidence="2 3" id="KW-1015">Disulfide bond</keyword>
<protein>
    <submittedName>
        <fullName evidence="7">Frizzled-2-like</fullName>
    </submittedName>
</protein>
<organism evidence="6 7">
    <name type="scientific">Branchiostoma floridae</name>
    <name type="common">Florida lancelet</name>
    <name type="synonym">Amphioxus</name>
    <dbReference type="NCBI Taxonomy" id="7739"/>
    <lineage>
        <taxon>Eukaryota</taxon>
        <taxon>Metazoa</taxon>
        <taxon>Chordata</taxon>
        <taxon>Cephalochordata</taxon>
        <taxon>Leptocardii</taxon>
        <taxon>Amphioxiformes</taxon>
        <taxon>Branchiostomatidae</taxon>
        <taxon>Branchiostoma</taxon>
    </lineage>
</organism>
<feature type="disulfide bond" evidence="3">
    <location>
        <begin position="99"/>
        <end position="140"/>
    </location>
</feature>
<reference evidence="7" key="2">
    <citation type="submission" date="2025-08" db="UniProtKB">
        <authorList>
            <consortium name="RefSeq"/>
        </authorList>
    </citation>
    <scope>IDENTIFICATION</scope>
    <source>
        <strain evidence="7">S238N-H82</strain>
        <tissue evidence="7">Testes</tissue>
    </source>
</reference>
<dbReference type="KEGG" id="bfo:118412314"/>
<comment type="caution">
    <text evidence="3">Lacks conserved residue(s) required for the propagation of feature annotation.</text>
</comment>
<dbReference type="InterPro" id="IPR020067">
    <property type="entry name" value="Frizzled_dom"/>
</dbReference>
<dbReference type="GeneID" id="118412314"/>
<dbReference type="PROSITE" id="PS50038">
    <property type="entry name" value="FZ"/>
    <property type="match status" value="2"/>
</dbReference>
<dbReference type="InterPro" id="IPR036790">
    <property type="entry name" value="Frizzled_dom_sf"/>
</dbReference>
<proteinExistence type="predicted"/>
<gene>
    <name evidence="7" type="primary">LOC118412314</name>
</gene>
<dbReference type="CDD" id="cd07066">
    <property type="entry name" value="CRD_FZ"/>
    <property type="match status" value="2"/>
</dbReference>
<keyword evidence="1" id="KW-0217">Developmental protein</keyword>
<dbReference type="PANTHER" id="PTHR11309">
    <property type="entry name" value="FRIZZLED"/>
    <property type="match status" value="1"/>
</dbReference>
<dbReference type="PANTHER" id="PTHR11309:SF47">
    <property type="entry name" value="FRIZZLED"/>
    <property type="match status" value="1"/>
</dbReference>
<reference evidence="6" key="1">
    <citation type="journal article" date="2020" name="Nat. Ecol. Evol.">
        <title>Deeply conserved synteny resolves early events in vertebrate evolution.</title>
        <authorList>
            <person name="Simakov O."/>
            <person name="Marletaz F."/>
            <person name="Yue J.X."/>
            <person name="O'Connell B."/>
            <person name="Jenkins J."/>
            <person name="Brandt A."/>
            <person name="Calef R."/>
            <person name="Tung C.H."/>
            <person name="Huang T.K."/>
            <person name="Schmutz J."/>
            <person name="Satoh N."/>
            <person name="Yu J.K."/>
            <person name="Putnam N.H."/>
            <person name="Green R.E."/>
            <person name="Rokhsar D.S."/>
        </authorList>
    </citation>
    <scope>NUCLEOTIDE SEQUENCE [LARGE SCALE GENOMIC DNA]</scope>
    <source>
        <strain evidence="6">S238N-H82</strain>
    </source>
</reference>
<feature type="signal peptide" evidence="4">
    <location>
        <begin position="1"/>
        <end position="24"/>
    </location>
</feature>
<keyword evidence="4" id="KW-0732">Signal</keyword>
<feature type="chain" id="PRO_5039934255" evidence="4">
    <location>
        <begin position="25"/>
        <end position="209"/>
    </location>
</feature>
<evidence type="ECO:0000256" key="3">
    <source>
        <dbReference type="PROSITE-ProRule" id="PRU00090"/>
    </source>
</evidence>
<dbReference type="Proteomes" id="UP000001554">
    <property type="component" value="Chromosome 3"/>
</dbReference>
<dbReference type="SMART" id="SM00063">
    <property type="entry name" value="FRI"/>
    <property type="match status" value="1"/>
</dbReference>
<evidence type="ECO:0000256" key="2">
    <source>
        <dbReference type="ARBA" id="ARBA00023157"/>
    </source>
</evidence>